<gene>
    <name evidence="14" type="ORF">PYX00_009365</name>
</gene>
<evidence type="ECO:0000256" key="5">
    <source>
        <dbReference type="ARBA" id="ARBA00022853"/>
    </source>
</evidence>
<protein>
    <recommendedName>
        <fullName evidence="10">Protein HIRA</fullName>
    </recommendedName>
</protein>
<feature type="repeat" description="WD" evidence="9">
    <location>
        <begin position="66"/>
        <end position="98"/>
    </location>
</feature>
<evidence type="ECO:0000256" key="2">
    <source>
        <dbReference type="ARBA" id="ARBA00007306"/>
    </source>
</evidence>
<evidence type="ECO:0000256" key="10">
    <source>
        <dbReference type="RuleBase" id="RU364014"/>
    </source>
</evidence>
<feature type="domain" description="CAF1B/HIR1 beta-propeller" evidence="13">
    <location>
        <begin position="1"/>
        <end position="204"/>
    </location>
</feature>
<dbReference type="PANTHER" id="PTHR13831">
    <property type="entry name" value="MEMBER OF THE HIR1 FAMILY OF WD-REPEAT PROTEINS"/>
    <property type="match status" value="1"/>
</dbReference>
<dbReference type="InterPro" id="IPR031120">
    <property type="entry name" value="HIR1-like"/>
</dbReference>
<feature type="domain" description="Protein HIRA-like C-terminal" evidence="12">
    <location>
        <begin position="662"/>
        <end position="811"/>
    </location>
</feature>
<name>A0AAW2HBJ2_9NEOP</name>
<dbReference type="AlphaFoldDB" id="A0AAW2HBJ2"/>
<keyword evidence="10" id="KW-0678">Repressor</keyword>
<dbReference type="InterPro" id="IPR036322">
    <property type="entry name" value="WD40_repeat_dom_sf"/>
</dbReference>
<dbReference type="SUPFAM" id="SSF50978">
    <property type="entry name" value="WD40 repeat-like"/>
    <property type="match status" value="2"/>
</dbReference>
<keyword evidence="8 10" id="KW-0539">Nucleus</keyword>
<evidence type="ECO:0000256" key="8">
    <source>
        <dbReference type="ARBA" id="ARBA00023242"/>
    </source>
</evidence>
<dbReference type="SMART" id="SM00320">
    <property type="entry name" value="WD40"/>
    <property type="match status" value="7"/>
</dbReference>
<dbReference type="GO" id="GO:0031491">
    <property type="term" value="F:nucleosome binding"/>
    <property type="evidence" value="ECO:0007669"/>
    <property type="project" value="TreeGrafter"/>
</dbReference>
<feature type="repeat" description="WD" evidence="9">
    <location>
        <begin position="123"/>
        <end position="164"/>
    </location>
</feature>
<evidence type="ECO:0000256" key="7">
    <source>
        <dbReference type="ARBA" id="ARBA00023163"/>
    </source>
</evidence>
<dbReference type="GO" id="GO:0006351">
    <property type="term" value="P:DNA-templated transcription"/>
    <property type="evidence" value="ECO:0007669"/>
    <property type="project" value="InterPro"/>
</dbReference>
<keyword evidence="5 10" id="KW-0156">Chromatin regulator</keyword>
<evidence type="ECO:0000256" key="4">
    <source>
        <dbReference type="ARBA" id="ARBA00022737"/>
    </source>
</evidence>
<reference evidence="14" key="1">
    <citation type="journal article" date="2024" name="Gigascience">
        <title>Chromosome-level genome of the poultry shaft louse Menopon gallinae provides insight into the host-switching and adaptive evolution of parasitic lice.</title>
        <authorList>
            <person name="Xu Y."/>
            <person name="Ma L."/>
            <person name="Liu S."/>
            <person name="Liang Y."/>
            <person name="Liu Q."/>
            <person name="He Z."/>
            <person name="Tian L."/>
            <person name="Duan Y."/>
            <person name="Cai W."/>
            <person name="Li H."/>
            <person name="Song F."/>
        </authorList>
    </citation>
    <scope>NUCLEOTIDE SEQUENCE</scope>
    <source>
        <strain evidence="14">Cailab_2023a</strain>
    </source>
</reference>
<dbReference type="InterPro" id="IPR055410">
    <property type="entry name" value="Beta-prop_CAF1B_HIR1"/>
</dbReference>
<comment type="similarity">
    <text evidence="2 10">Belongs to the WD repeat HIR1 family.</text>
</comment>
<evidence type="ECO:0000313" key="14">
    <source>
        <dbReference type="EMBL" id="KAL0266968.1"/>
    </source>
</evidence>
<dbReference type="PANTHER" id="PTHR13831:SF0">
    <property type="entry name" value="PROTEIN HIRA"/>
    <property type="match status" value="1"/>
</dbReference>
<dbReference type="GO" id="GO:0006338">
    <property type="term" value="P:chromatin remodeling"/>
    <property type="evidence" value="ECO:0007669"/>
    <property type="project" value="InterPro"/>
</dbReference>
<dbReference type="PROSITE" id="PS50294">
    <property type="entry name" value="WD_REPEATS_REGION"/>
    <property type="match status" value="3"/>
</dbReference>
<keyword evidence="7 10" id="KW-0804">Transcription</keyword>
<dbReference type="GO" id="GO:0000785">
    <property type="term" value="C:chromatin"/>
    <property type="evidence" value="ECO:0007669"/>
    <property type="project" value="TreeGrafter"/>
</dbReference>
<dbReference type="Pfam" id="PF00400">
    <property type="entry name" value="WD40"/>
    <property type="match status" value="2"/>
</dbReference>
<dbReference type="Pfam" id="PF07569">
    <property type="entry name" value="Hira"/>
    <property type="match status" value="1"/>
</dbReference>
<dbReference type="Gene3D" id="2.130.10.10">
    <property type="entry name" value="YVTN repeat-like/Quinoprotein amine dehydrogenase"/>
    <property type="match status" value="3"/>
</dbReference>
<feature type="region of interest" description="Disordered" evidence="11">
    <location>
        <begin position="416"/>
        <end position="446"/>
    </location>
</feature>
<organism evidence="14">
    <name type="scientific">Menopon gallinae</name>
    <name type="common">poultry shaft louse</name>
    <dbReference type="NCBI Taxonomy" id="328185"/>
    <lineage>
        <taxon>Eukaryota</taxon>
        <taxon>Metazoa</taxon>
        <taxon>Ecdysozoa</taxon>
        <taxon>Arthropoda</taxon>
        <taxon>Hexapoda</taxon>
        <taxon>Insecta</taxon>
        <taxon>Pterygota</taxon>
        <taxon>Neoptera</taxon>
        <taxon>Paraneoptera</taxon>
        <taxon>Psocodea</taxon>
        <taxon>Troctomorpha</taxon>
        <taxon>Phthiraptera</taxon>
        <taxon>Amblycera</taxon>
        <taxon>Menoponidae</taxon>
        <taxon>Menopon</taxon>
    </lineage>
</organism>
<evidence type="ECO:0000256" key="6">
    <source>
        <dbReference type="ARBA" id="ARBA00023015"/>
    </source>
</evidence>
<comment type="subcellular location">
    <subcellularLocation>
        <location evidence="1 10">Nucleus</location>
    </subcellularLocation>
</comment>
<evidence type="ECO:0000256" key="1">
    <source>
        <dbReference type="ARBA" id="ARBA00004123"/>
    </source>
</evidence>
<dbReference type="GO" id="GO:0000417">
    <property type="term" value="C:HIR complex"/>
    <property type="evidence" value="ECO:0007669"/>
    <property type="project" value="TreeGrafter"/>
</dbReference>
<dbReference type="Pfam" id="PF24105">
    <property type="entry name" value="Beta-prop_CAF1B_HIR1"/>
    <property type="match status" value="1"/>
</dbReference>
<dbReference type="PROSITE" id="PS50082">
    <property type="entry name" value="WD_REPEATS_2"/>
    <property type="match status" value="3"/>
</dbReference>
<dbReference type="InterPro" id="IPR001680">
    <property type="entry name" value="WD40_rpt"/>
</dbReference>
<comment type="function">
    <text evidence="10">Required for replication-independent chromatin assembly and for the periodic repression of histone gene transcription during the cell cycle.</text>
</comment>
<evidence type="ECO:0000256" key="11">
    <source>
        <dbReference type="SAM" id="MobiDB-lite"/>
    </source>
</evidence>
<keyword evidence="3 9" id="KW-0853">WD repeat</keyword>
<keyword evidence="6 10" id="KW-0805">Transcription regulation</keyword>
<dbReference type="InterPro" id="IPR019775">
    <property type="entry name" value="WD40_repeat_CS"/>
</dbReference>
<dbReference type="EMBL" id="JARGDH010000005">
    <property type="protein sequence ID" value="KAL0266968.1"/>
    <property type="molecule type" value="Genomic_DNA"/>
</dbReference>
<evidence type="ECO:0000256" key="9">
    <source>
        <dbReference type="PROSITE-ProRule" id="PRU00221"/>
    </source>
</evidence>
<dbReference type="GO" id="GO:0006355">
    <property type="term" value="P:regulation of DNA-templated transcription"/>
    <property type="evidence" value="ECO:0007669"/>
    <property type="project" value="InterPro"/>
</dbReference>
<evidence type="ECO:0000259" key="13">
    <source>
        <dbReference type="Pfam" id="PF24105"/>
    </source>
</evidence>
<dbReference type="InterPro" id="IPR015943">
    <property type="entry name" value="WD40/YVTN_repeat-like_dom_sf"/>
</dbReference>
<dbReference type="PROSITE" id="PS00678">
    <property type="entry name" value="WD_REPEATS_1"/>
    <property type="match status" value="1"/>
</dbReference>
<accession>A0AAW2HBJ2</accession>
<sequence length="837" mass="92936">MRLTKPGWVHHDGKPIFSLDIHPDGTRFATGGQGIDSGRVTIWNLGPVTYQDYENNENIPKMLCQLDNHLSCVNCVRWNHSGKFLASGGDDKLIMIWKKSGQTKLDENKVIIGIEQWRCVGTLTGHLNDILDLAWAPHDSWLASCSVDNSIIIWNMDKMPDIVAKLTGHTGLVKGVTWDPVGQYLASQSDDKTLRIWRTKDWKQQACITEPFKECGDLTHVLRLNWSPDGQYLVSAHASNSGGPTAQIIEIIERPIDVEKKTWSCEMDFVGHRKAVTCIRFNSNLLQKKSGSDGSKQTKYCALATGGRDCALAVWCTAKKRPIVVINNVFIKSVLDLSWSRDGMQLAACSWDGTIVHLMFKQEELGIIVSEQEKITTLESIYGKSFATKNLSQTKITPIIESPGLLEYVPPALSTMNSTSTAPQNNVKPEVSETSNTKQTSMSDVLQRTKQIETRTADGKRRVTPITVPRDLVEFKTKIIIEQRPEVVQPNISSGVGNAAQPLQVISSNVPTLSQPPTFQNIDSSTAHSVAARPVKRTSLLPADVSSKQLATSEQLNQQNMTRCTGTIIRIEGRPDEVIEIENSKTVDRPSRIRRQKKVNDEKEIEWEIVSGRPITSARSNPNVTVLTCNDCTLHVLNTETGSPKVLPIKTPGLVSCIALTKNNRVCVVTTRGYLFAWDFNTKELLIQDFTLKHTLLTEPEDTAISSCEVTEDGTPLITLTCGKCYSYSRSLGWLLLSDTNSIIWKASHQNSLIKSTSQLNDTNLPLRAIQSQVKGSSVLSNTKISLAKNLPIQMCTSSYLQQQMNAALALVQHVVCQRLYIEFTDQLNAICEPMEV</sequence>
<keyword evidence="4 10" id="KW-0677">Repeat</keyword>
<dbReference type="InterPro" id="IPR011494">
    <property type="entry name" value="HIRA-like_C"/>
</dbReference>
<proteinExistence type="inferred from homology"/>
<dbReference type="GO" id="GO:0005634">
    <property type="term" value="C:nucleus"/>
    <property type="evidence" value="ECO:0007669"/>
    <property type="project" value="UniProtKB-SubCell"/>
</dbReference>
<dbReference type="CDD" id="cd00200">
    <property type="entry name" value="WD40"/>
    <property type="match status" value="1"/>
</dbReference>
<feature type="repeat" description="WD" evidence="9">
    <location>
        <begin position="166"/>
        <end position="197"/>
    </location>
</feature>
<evidence type="ECO:0000256" key="3">
    <source>
        <dbReference type="ARBA" id="ARBA00022574"/>
    </source>
</evidence>
<evidence type="ECO:0000259" key="12">
    <source>
        <dbReference type="Pfam" id="PF07569"/>
    </source>
</evidence>
<comment type="caution">
    <text evidence="14">The sequence shown here is derived from an EMBL/GenBank/DDBJ whole genome shotgun (WGS) entry which is preliminary data.</text>
</comment>